<feature type="transmembrane region" description="Helical" evidence="12">
    <location>
        <begin position="122"/>
        <end position="143"/>
    </location>
</feature>
<accession>A0A6B0SNY8</accession>
<keyword evidence="5" id="KW-0716">Sensory transduction</keyword>
<dbReference type="GO" id="GO:0005886">
    <property type="term" value="C:plasma membrane"/>
    <property type="evidence" value="ECO:0007669"/>
    <property type="project" value="UniProtKB-SubCell"/>
</dbReference>
<dbReference type="OrthoDB" id="186433at2157"/>
<feature type="transmembrane region" description="Helical" evidence="12">
    <location>
        <begin position="95"/>
        <end position="116"/>
    </location>
</feature>
<comment type="subcellular location">
    <subcellularLocation>
        <location evidence="1">Cell membrane</location>
        <topology evidence="1">Multi-pass membrane protein</topology>
    </subcellularLocation>
</comment>
<evidence type="ECO:0000256" key="8">
    <source>
        <dbReference type="ARBA" id="ARBA00022989"/>
    </source>
</evidence>
<evidence type="ECO:0000256" key="4">
    <source>
        <dbReference type="ARBA" id="ARBA00022543"/>
    </source>
</evidence>
<dbReference type="PRINTS" id="PR00251">
    <property type="entry name" value="BACTRLOPSIN"/>
</dbReference>
<evidence type="ECO:0000256" key="6">
    <source>
        <dbReference type="ARBA" id="ARBA00022692"/>
    </source>
</evidence>
<dbReference type="RefSeq" id="WP_159526841.1">
    <property type="nucleotide sequence ID" value="NZ_WUUU01000105.1"/>
</dbReference>
<keyword evidence="6 12" id="KW-0812">Transmembrane</keyword>
<evidence type="ECO:0000256" key="1">
    <source>
        <dbReference type="ARBA" id="ARBA00004651"/>
    </source>
</evidence>
<dbReference type="PANTHER" id="PTHR28286">
    <property type="match status" value="1"/>
</dbReference>
<keyword evidence="4" id="KW-0600">Photoreceptor protein</keyword>
<feature type="transmembrane region" description="Helical" evidence="12">
    <location>
        <begin position="68"/>
        <end position="88"/>
    </location>
</feature>
<dbReference type="SMART" id="SM01021">
    <property type="entry name" value="Bac_rhodopsin"/>
    <property type="match status" value="1"/>
</dbReference>
<keyword evidence="8 12" id="KW-1133">Transmembrane helix</keyword>
<evidence type="ECO:0000256" key="9">
    <source>
        <dbReference type="ARBA" id="ARBA00022991"/>
    </source>
</evidence>
<reference evidence="13 14" key="1">
    <citation type="submission" date="2019-12" db="EMBL/GenBank/DDBJ databases">
        <title>Isolation and characterization of three novel carbon monoxide-oxidizing members of Halobacteria from salione crusts and soils.</title>
        <authorList>
            <person name="Myers M.R."/>
            <person name="King G.M."/>
        </authorList>
    </citation>
    <scope>NUCLEOTIDE SEQUENCE [LARGE SCALE GENOMIC DNA]</scope>
    <source>
        <strain evidence="13 14">PCN9</strain>
    </source>
</reference>
<proteinExistence type="inferred from homology"/>
<evidence type="ECO:0000256" key="2">
    <source>
        <dbReference type="ARBA" id="ARBA00008130"/>
    </source>
</evidence>
<feature type="transmembrane region" description="Helical" evidence="12">
    <location>
        <begin position="6"/>
        <end position="22"/>
    </location>
</feature>
<dbReference type="PROSITE" id="PS00950">
    <property type="entry name" value="BACTERIAL_OPSIN_1"/>
    <property type="match status" value="1"/>
</dbReference>
<dbReference type="Pfam" id="PF01036">
    <property type="entry name" value="Bac_rhodopsin"/>
    <property type="match status" value="1"/>
</dbReference>
<organism evidence="13 14">
    <name type="scientific">Halobacterium bonnevillei</name>
    <dbReference type="NCBI Taxonomy" id="2692200"/>
    <lineage>
        <taxon>Archaea</taxon>
        <taxon>Methanobacteriati</taxon>
        <taxon>Methanobacteriota</taxon>
        <taxon>Stenosarchaea group</taxon>
        <taxon>Halobacteria</taxon>
        <taxon>Halobacteriales</taxon>
        <taxon>Halobacteriaceae</taxon>
        <taxon>Halobacterium</taxon>
    </lineage>
</organism>
<keyword evidence="10 12" id="KW-0472">Membrane</keyword>
<dbReference type="InterPro" id="IPR018229">
    <property type="entry name" value="Rhodopsin_retinal_BS"/>
</dbReference>
<evidence type="ECO:0000256" key="3">
    <source>
        <dbReference type="ARBA" id="ARBA00022475"/>
    </source>
</evidence>
<dbReference type="SUPFAM" id="SSF81321">
    <property type="entry name" value="Family A G protein-coupled receptor-like"/>
    <property type="match status" value="1"/>
</dbReference>
<comment type="caution">
    <text evidence="13">The sequence shown here is derived from an EMBL/GenBank/DDBJ whole genome shotgun (WGS) entry which is preliminary data.</text>
</comment>
<evidence type="ECO:0000256" key="5">
    <source>
        <dbReference type="ARBA" id="ARBA00022606"/>
    </source>
</evidence>
<dbReference type="PANTHER" id="PTHR28286:SF2">
    <property type="entry name" value="BACTERIORHODOPSIN _OPSIN, NOPA (EUROFUNG)"/>
    <property type="match status" value="1"/>
</dbReference>
<evidence type="ECO:0000256" key="11">
    <source>
        <dbReference type="ARBA" id="ARBA00023170"/>
    </source>
</evidence>
<feature type="transmembrane region" description="Helical" evidence="12">
    <location>
        <begin position="34"/>
        <end position="56"/>
    </location>
</feature>
<dbReference type="Gene3D" id="1.20.1070.10">
    <property type="entry name" value="Rhodopsin 7-helix transmembrane proteins"/>
    <property type="match status" value="1"/>
</dbReference>
<dbReference type="InterPro" id="IPR001425">
    <property type="entry name" value="Arc/bac/fun_rhodopsins"/>
</dbReference>
<dbReference type="PROSITE" id="PS00327">
    <property type="entry name" value="BACTERIAL_OPSIN_RET"/>
    <property type="match status" value="1"/>
</dbReference>
<dbReference type="CDD" id="cd15029">
    <property type="entry name" value="7tm_SRI_SRII"/>
    <property type="match status" value="1"/>
</dbReference>
<dbReference type="AlphaFoldDB" id="A0A6B0SNY8"/>
<feature type="transmembrane region" description="Helical" evidence="12">
    <location>
        <begin position="193"/>
        <end position="213"/>
    </location>
</feature>
<dbReference type="Proteomes" id="UP000471521">
    <property type="component" value="Unassembled WGS sequence"/>
</dbReference>
<keyword evidence="14" id="KW-1185">Reference proteome</keyword>
<evidence type="ECO:0000313" key="14">
    <source>
        <dbReference type="Proteomes" id="UP000471521"/>
    </source>
</evidence>
<sequence>MEPATWFWVGAVGMAIGTALPLRDALKNPRHARYDAVLAGVTGFAAVAYALMALGVGSMGVADYTVHLARYADWLVTTPLLVLYLGLLSQPSVRTYVLLIGADVVVIAAGVGAAVTPSAQKWAFYAVGCVAYLVLLYGLLRMLPAALGDDADPRVAATFTTLRNLTVVLWTLYPVVWLLAPTGVGVLQAEMEALVVVYLDFISKVGFVAFAVVGGDAIDRLAADAGPVPDSATPDAGDASVTVDD</sequence>
<keyword evidence="9" id="KW-0157">Chromophore</keyword>
<evidence type="ECO:0000256" key="12">
    <source>
        <dbReference type="SAM" id="Phobius"/>
    </source>
</evidence>
<dbReference type="GO" id="GO:0009881">
    <property type="term" value="F:photoreceptor activity"/>
    <property type="evidence" value="ECO:0007669"/>
    <property type="project" value="UniProtKB-KW"/>
</dbReference>
<dbReference type="EMBL" id="WUUU01000105">
    <property type="protein sequence ID" value="MXR21361.1"/>
    <property type="molecule type" value="Genomic_DNA"/>
</dbReference>
<evidence type="ECO:0000256" key="7">
    <source>
        <dbReference type="ARBA" id="ARBA00022925"/>
    </source>
</evidence>
<name>A0A6B0SNY8_9EURY</name>
<dbReference type="GO" id="GO:0007602">
    <property type="term" value="P:phototransduction"/>
    <property type="evidence" value="ECO:0007669"/>
    <property type="project" value="UniProtKB-KW"/>
</dbReference>
<keyword evidence="11" id="KW-0675">Receptor</keyword>
<keyword evidence="7" id="KW-0681">Retinal protein</keyword>
<gene>
    <name evidence="13" type="ORF">GRX66_12380</name>
</gene>
<comment type="similarity">
    <text evidence="2">Belongs to the archaeal/bacterial/fungal opsin family.</text>
</comment>
<evidence type="ECO:0000313" key="13">
    <source>
        <dbReference type="EMBL" id="MXR21361.1"/>
    </source>
</evidence>
<keyword evidence="3" id="KW-1003">Cell membrane</keyword>
<evidence type="ECO:0000256" key="10">
    <source>
        <dbReference type="ARBA" id="ARBA00023136"/>
    </source>
</evidence>
<protein>
    <submittedName>
        <fullName evidence="13">Bacteriorhodopsin</fullName>
    </submittedName>
</protein>
<dbReference type="GO" id="GO:0005216">
    <property type="term" value="F:monoatomic ion channel activity"/>
    <property type="evidence" value="ECO:0007669"/>
    <property type="project" value="InterPro"/>
</dbReference>